<evidence type="ECO:0000313" key="4">
    <source>
        <dbReference type="EMBL" id="CAL8148912.1"/>
    </source>
</evidence>
<keyword evidence="1" id="KW-1133">Transmembrane helix</keyword>
<organism evidence="4 5">
    <name type="scientific">Orchesella dallaii</name>
    <dbReference type="NCBI Taxonomy" id="48710"/>
    <lineage>
        <taxon>Eukaryota</taxon>
        <taxon>Metazoa</taxon>
        <taxon>Ecdysozoa</taxon>
        <taxon>Arthropoda</taxon>
        <taxon>Hexapoda</taxon>
        <taxon>Collembola</taxon>
        <taxon>Entomobryomorpha</taxon>
        <taxon>Entomobryoidea</taxon>
        <taxon>Orchesellidae</taxon>
        <taxon>Orchesellinae</taxon>
        <taxon>Orchesella</taxon>
    </lineage>
</organism>
<dbReference type="Proteomes" id="UP001642540">
    <property type="component" value="Unassembled WGS sequence"/>
</dbReference>
<evidence type="ECO:0000256" key="2">
    <source>
        <dbReference type="SAM" id="SignalP"/>
    </source>
</evidence>
<keyword evidence="1" id="KW-0812">Transmembrane</keyword>
<comment type="caution">
    <text evidence="4">The sequence shown here is derived from an EMBL/GenBank/DDBJ whole genome shotgun (WGS) entry which is preliminary data.</text>
</comment>
<feature type="transmembrane region" description="Helical" evidence="1">
    <location>
        <begin position="29"/>
        <end position="49"/>
    </location>
</feature>
<feature type="chain" id="PRO_5045029729" evidence="2">
    <location>
        <begin position="20"/>
        <end position="51"/>
    </location>
</feature>
<gene>
    <name evidence="4" type="ORF">ODALV1_LOCUS31570</name>
    <name evidence="3" type="ORF">ODALV1_LOCUS948</name>
</gene>
<dbReference type="EMBL" id="CAXLJM020000004">
    <property type="protein sequence ID" value="CAL8069816.1"/>
    <property type="molecule type" value="Genomic_DNA"/>
</dbReference>
<sequence length="51" mass="5121">MSKLFALFLLVALFAAASAQIVYSGGLGVPVGYGYGVAGVPVVSGGYILKK</sequence>
<name>A0ABP1SAS5_9HEXA</name>
<dbReference type="EMBL" id="CAXLJM020000181">
    <property type="protein sequence ID" value="CAL8148912.1"/>
    <property type="molecule type" value="Genomic_DNA"/>
</dbReference>
<evidence type="ECO:0000313" key="5">
    <source>
        <dbReference type="Proteomes" id="UP001642540"/>
    </source>
</evidence>
<reference evidence="4 5" key="1">
    <citation type="submission" date="2024-08" db="EMBL/GenBank/DDBJ databases">
        <authorList>
            <person name="Cucini C."/>
            <person name="Frati F."/>
        </authorList>
    </citation>
    <scope>NUCLEOTIDE SEQUENCE [LARGE SCALE GENOMIC DNA]</scope>
</reference>
<keyword evidence="2" id="KW-0732">Signal</keyword>
<keyword evidence="1" id="KW-0472">Membrane</keyword>
<keyword evidence="5" id="KW-1185">Reference proteome</keyword>
<evidence type="ECO:0000256" key="1">
    <source>
        <dbReference type="SAM" id="Phobius"/>
    </source>
</evidence>
<evidence type="ECO:0000313" key="3">
    <source>
        <dbReference type="EMBL" id="CAL8069816.1"/>
    </source>
</evidence>
<protein>
    <submittedName>
        <fullName evidence="4">Uncharacterized protein</fullName>
    </submittedName>
</protein>
<accession>A0ABP1SAS5</accession>
<proteinExistence type="predicted"/>
<feature type="signal peptide" evidence="2">
    <location>
        <begin position="1"/>
        <end position="19"/>
    </location>
</feature>